<dbReference type="InterPro" id="IPR051492">
    <property type="entry name" value="Dynamin-Rho_GEF"/>
</dbReference>
<dbReference type="Pfam" id="PF25351">
    <property type="entry name" value="PH_BUD3_C"/>
    <property type="match status" value="1"/>
</dbReference>
<gene>
    <name evidence="4" type="ORF">BDV95DRAFT_567662</name>
</gene>
<feature type="compositionally biased region" description="Polar residues" evidence="2">
    <location>
        <begin position="1331"/>
        <end position="1341"/>
    </location>
</feature>
<evidence type="ECO:0000259" key="3">
    <source>
        <dbReference type="PROSITE" id="PS50010"/>
    </source>
</evidence>
<keyword evidence="1" id="KW-0175">Coiled coil</keyword>
<comment type="caution">
    <text evidence="4">The sequence shown here is derived from an EMBL/GenBank/DDBJ whole genome shotgun (WGS) entry which is preliminary data.</text>
</comment>
<reference evidence="4 5" key="1">
    <citation type="submission" date="2020-01" db="EMBL/GenBank/DDBJ databases">
        <authorList>
            <consortium name="DOE Joint Genome Institute"/>
            <person name="Haridas S."/>
            <person name="Albert R."/>
            <person name="Binder M."/>
            <person name="Bloem J."/>
            <person name="Labutti K."/>
            <person name="Salamov A."/>
            <person name="Andreopoulos B."/>
            <person name="Baker S.E."/>
            <person name="Barry K."/>
            <person name="Bills G."/>
            <person name="Bluhm B.H."/>
            <person name="Cannon C."/>
            <person name="Castanera R."/>
            <person name="Culley D.E."/>
            <person name="Daum C."/>
            <person name="Ezra D."/>
            <person name="Gonzalez J.B."/>
            <person name="Henrissat B."/>
            <person name="Kuo A."/>
            <person name="Liang C."/>
            <person name="Lipzen A."/>
            <person name="Lutzoni F."/>
            <person name="Magnuson J."/>
            <person name="Mondo S."/>
            <person name="Nolan M."/>
            <person name="Ohm R."/>
            <person name="Pangilinan J."/>
            <person name="Park H.-J.H."/>
            <person name="Ramirez L."/>
            <person name="Alfaro M."/>
            <person name="Sun H."/>
            <person name="Tritt A."/>
            <person name="Yoshinaga Y."/>
            <person name="Zwiers L.-H.L."/>
            <person name="Turgeon B.G."/>
            <person name="Goodwin S.B."/>
            <person name="Spatafora J.W."/>
            <person name="Crous P.W."/>
            <person name="Grigoriev I.V."/>
        </authorList>
    </citation>
    <scope>NUCLEOTIDE SEQUENCE [LARGE SCALE GENOMIC DNA]</scope>
    <source>
        <strain evidence="4 5">CBS 611.86</strain>
    </source>
</reference>
<feature type="compositionally biased region" description="Low complexity" evidence="2">
    <location>
        <begin position="1225"/>
        <end position="1239"/>
    </location>
</feature>
<dbReference type="Gene3D" id="1.20.900.10">
    <property type="entry name" value="Dbl homology (DH) domain"/>
    <property type="match status" value="1"/>
</dbReference>
<keyword evidence="5" id="KW-1185">Reference proteome</keyword>
<dbReference type="SUPFAM" id="SSF48065">
    <property type="entry name" value="DBL homology domain (DH-domain)"/>
    <property type="match status" value="1"/>
</dbReference>
<feature type="region of interest" description="Disordered" evidence="2">
    <location>
        <begin position="800"/>
        <end position="857"/>
    </location>
</feature>
<feature type="coiled-coil region" evidence="1">
    <location>
        <begin position="1462"/>
        <end position="1523"/>
    </location>
</feature>
<dbReference type="InterPro" id="IPR000219">
    <property type="entry name" value="DH_dom"/>
</dbReference>
<evidence type="ECO:0000313" key="5">
    <source>
        <dbReference type="Proteomes" id="UP000481861"/>
    </source>
</evidence>
<organism evidence="4 5">
    <name type="scientific">Massariosphaeria phaeospora</name>
    <dbReference type="NCBI Taxonomy" id="100035"/>
    <lineage>
        <taxon>Eukaryota</taxon>
        <taxon>Fungi</taxon>
        <taxon>Dikarya</taxon>
        <taxon>Ascomycota</taxon>
        <taxon>Pezizomycotina</taxon>
        <taxon>Dothideomycetes</taxon>
        <taxon>Pleosporomycetidae</taxon>
        <taxon>Pleosporales</taxon>
        <taxon>Pleosporales incertae sedis</taxon>
        <taxon>Massariosphaeria</taxon>
    </lineage>
</organism>
<feature type="compositionally biased region" description="Polar residues" evidence="2">
    <location>
        <begin position="1125"/>
        <end position="1140"/>
    </location>
</feature>
<dbReference type="InterPro" id="IPR035899">
    <property type="entry name" value="DBL_dom_sf"/>
</dbReference>
<feature type="region of interest" description="Disordered" evidence="2">
    <location>
        <begin position="1382"/>
        <end position="1413"/>
    </location>
</feature>
<evidence type="ECO:0000256" key="2">
    <source>
        <dbReference type="SAM" id="MobiDB-lite"/>
    </source>
</evidence>
<accession>A0A7C8MAN8</accession>
<feature type="compositionally biased region" description="Polar residues" evidence="2">
    <location>
        <begin position="1100"/>
        <end position="1117"/>
    </location>
</feature>
<dbReference type="Proteomes" id="UP000481861">
    <property type="component" value="Unassembled WGS sequence"/>
</dbReference>
<evidence type="ECO:0000313" key="4">
    <source>
        <dbReference type="EMBL" id="KAF2873738.1"/>
    </source>
</evidence>
<feature type="compositionally biased region" description="Polar residues" evidence="2">
    <location>
        <begin position="581"/>
        <end position="594"/>
    </location>
</feature>
<dbReference type="EMBL" id="JAADJZ010000007">
    <property type="protein sequence ID" value="KAF2873738.1"/>
    <property type="molecule type" value="Genomic_DNA"/>
</dbReference>
<dbReference type="SMART" id="SM00325">
    <property type="entry name" value="RhoGEF"/>
    <property type="match status" value="1"/>
</dbReference>
<dbReference type="GO" id="GO:0031991">
    <property type="term" value="P:regulation of actomyosin contractile ring contraction"/>
    <property type="evidence" value="ECO:0007669"/>
    <property type="project" value="TreeGrafter"/>
</dbReference>
<dbReference type="PANTHER" id="PTHR22834">
    <property type="entry name" value="NUCLEAR FUSION PROTEIN FUS2"/>
    <property type="match status" value="1"/>
</dbReference>
<feature type="compositionally biased region" description="Polar residues" evidence="2">
    <location>
        <begin position="1191"/>
        <end position="1210"/>
    </location>
</feature>
<feature type="region of interest" description="Disordered" evidence="2">
    <location>
        <begin position="1047"/>
        <end position="1069"/>
    </location>
</feature>
<dbReference type="GO" id="GO:0005737">
    <property type="term" value="C:cytoplasm"/>
    <property type="evidence" value="ECO:0007669"/>
    <property type="project" value="TreeGrafter"/>
</dbReference>
<proteinExistence type="predicted"/>
<feature type="region of interest" description="Disordered" evidence="2">
    <location>
        <begin position="1083"/>
        <end position="1363"/>
    </location>
</feature>
<evidence type="ECO:0000256" key="1">
    <source>
        <dbReference type="SAM" id="Coils"/>
    </source>
</evidence>
<sequence>MVTINPEPAALSASDLSLFYTTDELLSKSPVLIFYGPTATSTQATHSRIQAHIFTPAGLQNFARLIISPTATFYNAVTCLPREEQGDEICRGLAFSLYKYFIELPIETKNAWERQYSTMGRLPSAPKLFSESHAAMVAARMVRVENTADIIVDVRHALGEQTLSWLDLDVVLPPGSIQKVDNARESAQFDESEDEVLRQRYGQYAPVVKLFGDVAFLPTSKLRRAPSKPTALNRTQSFSRNQKENLRREMCELLDTEENYVNKVHDLVNNVAVDFRAKAKHKTSSSTSPTEQALKGLFPPSLDKILDINSRFLETIRVILEETENDAIEDIEKATDDIFVAPLRGQKDPADVTGALALAKALTEWFPQFADSYTEYIGAHSEFSQLLRVFMKDTSSSFSKRVYETGEQQLMSMLIEPVQRLPRYNLYIDNIVKQLPVRHPATKTFLKARDIISEICSRDGPSAQHLKVLDRLRKMVFSWPLSFYPQGRLVTAIDFVELPAPYHGELHGPGTISGVFLIFTDFLLMLHKPSGCTVTARSLVADLDNPKFADAYSGSAELIFHQQLKLGEVFLSEHSEGNILQLLSPTPSTSQSGRPRSRDKQNIGTRMFFLQGAYEGKAQRFVEEVTKARVEGRYPESERESYKWEVRSLSGELSLFSAISEDLGNQPIDGRKEPAKVQIIVAAPNPQSVARVGDNGVEIIVTISTGDDGLFLVETSGVNGYGTRDKLTDVEFLPVLTKRLGNFFQSRNSIKNPALAEAYLFRNLQLLKSLKLQTDNDEVQQEGKSRPHSPVKLLSNLFGGSIGKEGGSRKLQRNPSSLGDIPRMAPPTHPGPTRTHSRDGELSRPTSSNKTVSFNADAEPTDPLAKLEGSLASLIFALHARKGNIVGRSVRARSVADELAVNELYNALLENSSNLELASQSPVDVLFATLEKFLNIAWREKMGPIISHTTLVSLQTKSDSMYPGEFEESFRTTFNEMSPQNQRSLRAIIKLLAELLDGTANDGDRGVLTAAFAEMLVPEGSANDFISLVDRFIQDIDVLFPTQSSGVNTPNYGSIDSRGRTATASSVNSNTSLRKRFGFSTLTRENSKSENESKVGSLWRSLSKNSHGAETQPSSVSKAGPASLGRSNSTDTSVRTSPKRPSSRDRPTVLGAFTFEGNASPHGRSFLGGLKNIEEVPTTVGPPRKKRRSSLSDLKTLQDANDAPTWSPQTPRRPDSSHRNARQISASPRTPSRTTPSPAKQSAIPTPSRLGSPMRKENSPANALERTGSVRPKSISAKSEVVDEVTIKSYSPTKKRPDSISNIPTLKPIGTGLLERPTSGNTVKLPPSTPRSPTKAGSSANPPKKLKMQSPQKLRERLQNQQRDIETASKDLQHELSAIGHELTARSTPRLTPQTSAPLSTANESSPSKTAEARIAALEKQTKTTLDALCSRTSSIAQDMTTSLQVSEARAKHLDQLYRDMNAENEALYARFNEELEKVERSVRKGKGNEEVDRRMKASEEEAARLRKENARLKREVAGLKAQLRE</sequence>
<name>A0A7C8MAN8_9PLEO</name>
<dbReference type="OrthoDB" id="4066896at2759"/>
<dbReference type="Pfam" id="PF17114">
    <property type="entry name" value="Nod1"/>
    <property type="match status" value="1"/>
</dbReference>
<dbReference type="GO" id="GO:0032955">
    <property type="term" value="P:regulation of division septum assembly"/>
    <property type="evidence" value="ECO:0007669"/>
    <property type="project" value="TreeGrafter"/>
</dbReference>
<feature type="compositionally biased region" description="Polar residues" evidence="2">
    <location>
        <begin position="844"/>
        <end position="854"/>
    </location>
</feature>
<dbReference type="GO" id="GO:0005085">
    <property type="term" value="F:guanyl-nucleotide exchange factor activity"/>
    <property type="evidence" value="ECO:0007669"/>
    <property type="project" value="InterPro"/>
</dbReference>
<dbReference type="Pfam" id="PF00621">
    <property type="entry name" value="RhoGEF"/>
    <property type="match status" value="1"/>
</dbReference>
<feature type="domain" description="DH" evidence="3">
    <location>
        <begin position="245"/>
        <end position="462"/>
    </location>
</feature>
<protein>
    <recommendedName>
        <fullName evidence="3">DH domain-containing protein</fullName>
    </recommendedName>
</protein>
<dbReference type="PANTHER" id="PTHR22834:SF21">
    <property type="entry name" value="GUANYL NUCLEOTIDE EXCHANGE FACTOR, PUTATIVE (AFU_ORTHOLOGUE AFUA_5G11890)-RELATED"/>
    <property type="match status" value="1"/>
</dbReference>
<dbReference type="PROSITE" id="PS50010">
    <property type="entry name" value="DH_2"/>
    <property type="match status" value="1"/>
</dbReference>
<dbReference type="InterPro" id="IPR057454">
    <property type="entry name" value="Bud3_C"/>
</dbReference>
<feature type="region of interest" description="Disordered" evidence="2">
    <location>
        <begin position="581"/>
        <end position="601"/>
    </location>
</feature>
<feature type="compositionally biased region" description="Basic and acidic residues" evidence="2">
    <location>
        <begin position="1353"/>
        <end position="1363"/>
    </location>
</feature>
<dbReference type="InterPro" id="IPR032634">
    <property type="entry name" value="Gef2/Nod1_dom"/>
</dbReference>
<feature type="compositionally biased region" description="Polar residues" evidence="2">
    <location>
        <begin position="1385"/>
        <end position="1409"/>
    </location>
</feature>